<protein>
    <recommendedName>
        <fullName evidence="1">undecaprenyl-diphosphate phosphatase</fullName>
        <ecNumber evidence="1">3.6.1.27</ecNumber>
    </recommendedName>
    <alternativeName>
        <fullName evidence="2">Undecaprenyl pyrophosphate phosphatase</fullName>
    </alternativeName>
</protein>
<name>W1NCZ0_9GAMM</name>
<sequence length="196" mass="21574">MPSRIPQVFDRLDMLEWHLCQRMAGLSIHRPWLSTLKIASKVGDWPVWVVLILAQPVIHGREIGIRLMLEYTLTALAAIAVYKLVKTRLCRERPFITFGKSIMCNEPARDRYSFPSGHTMHAVMFCVLVATHAPALLPWLVPLAILIAISRVGLGLHYISDVVAGGVLGYGFAAASLTLSTTTALLVEETLLSAAS</sequence>
<dbReference type="OrthoDB" id="9780507at2"/>
<proteinExistence type="predicted"/>
<dbReference type="InterPro" id="IPR000326">
    <property type="entry name" value="PAP2/HPO"/>
</dbReference>
<gene>
    <name evidence="6" type="ORF">BJB45_16155</name>
</gene>
<comment type="catalytic activity">
    <reaction evidence="3">
        <text>di-trans,octa-cis-undecaprenyl diphosphate + H2O = di-trans,octa-cis-undecaprenyl phosphate + phosphate + H(+)</text>
        <dbReference type="Rhea" id="RHEA:28094"/>
        <dbReference type="ChEBI" id="CHEBI:15377"/>
        <dbReference type="ChEBI" id="CHEBI:15378"/>
        <dbReference type="ChEBI" id="CHEBI:43474"/>
        <dbReference type="ChEBI" id="CHEBI:58405"/>
        <dbReference type="ChEBI" id="CHEBI:60392"/>
        <dbReference type="EC" id="3.6.1.27"/>
    </reaction>
</comment>
<dbReference type="Pfam" id="PF01569">
    <property type="entry name" value="PAP2"/>
    <property type="match status" value="1"/>
</dbReference>
<feature type="transmembrane region" description="Helical" evidence="4">
    <location>
        <begin position="167"/>
        <end position="187"/>
    </location>
</feature>
<evidence type="ECO:0000256" key="3">
    <source>
        <dbReference type="ARBA" id="ARBA00047594"/>
    </source>
</evidence>
<evidence type="ECO:0000313" key="7">
    <source>
        <dbReference type="Proteomes" id="UP000019113"/>
    </source>
</evidence>
<keyword evidence="4" id="KW-0472">Membrane</keyword>
<comment type="caution">
    <text evidence="6">The sequence shown here is derived from an EMBL/GenBank/DDBJ whole genome shotgun (WGS) entry which is preliminary data.</text>
</comment>
<dbReference type="PANTHER" id="PTHR14969:SF13">
    <property type="entry name" value="AT30094P"/>
    <property type="match status" value="1"/>
</dbReference>
<dbReference type="EC" id="3.6.1.27" evidence="1"/>
<dbReference type="GO" id="GO:0050380">
    <property type="term" value="F:undecaprenyl-diphosphatase activity"/>
    <property type="evidence" value="ECO:0007669"/>
    <property type="project" value="UniProtKB-EC"/>
</dbReference>
<dbReference type="SUPFAM" id="SSF48317">
    <property type="entry name" value="Acid phosphatase/Vanadium-dependent haloperoxidase"/>
    <property type="match status" value="1"/>
</dbReference>
<keyword evidence="4" id="KW-1133">Transmembrane helix</keyword>
<feature type="transmembrane region" description="Helical" evidence="4">
    <location>
        <begin position="122"/>
        <end position="147"/>
    </location>
</feature>
<evidence type="ECO:0000256" key="2">
    <source>
        <dbReference type="ARBA" id="ARBA00032707"/>
    </source>
</evidence>
<feature type="domain" description="Phosphatidic acid phosphatase type 2/haloperoxidase" evidence="5">
    <location>
        <begin position="63"/>
        <end position="177"/>
    </location>
</feature>
<keyword evidence="7" id="KW-1185">Reference proteome</keyword>
<evidence type="ECO:0000313" key="6">
    <source>
        <dbReference type="EMBL" id="ERL52810.1"/>
    </source>
</evidence>
<reference evidence="6 7" key="1">
    <citation type="submission" date="2013-08" db="EMBL/GenBank/DDBJ databases">
        <title>draft genome of Halomonas huanghegensis, strain BJGMM-B45T.</title>
        <authorList>
            <person name="Miao C."/>
            <person name="Wan Y."/>
            <person name="Jin W."/>
        </authorList>
    </citation>
    <scope>NUCLEOTIDE SEQUENCE [LARGE SCALE GENOMIC DNA]</scope>
    <source>
        <strain evidence="6 7">BJGMM-B45</strain>
    </source>
</reference>
<feature type="transmembrane region" description="Helical" evidence="4">
    <location>
        <begin position="63"/>
        <end position="85"/>
    </location>
</feature>
<organism evidence="6 7">
    <name type="scientific">Halomonas huangheensis</name>
    <dbReference type="NCBI Taxonomy" id="1178482"/>
    <lineage>
        <taxon>Bacteria</taxon>
        <taxon>Pseudomonadati</taxon>
        <taxon>Pseudomonadota</taxon>
        <taxon>Gammaproteobacteria</taxon>
        <taxon>Oceanospirillales</taxon>
        <taxon>Halomonadaceae</taxon>
        <taxon>Halomonas</taxon>
    </lineage>
</organism>
<dbReference type="PANTHER" id="PTHR14969">
    <property type="entry name" value="SPHINGOSINE-1-PHOSPHATE PHOSPHOHYDROLASE"/>
    <property type="match status" value="1"/>
</dbReference>
<dbReference type="Gene3D" id="1.20.144.10">
    <property type="entry name" value="Phosphatidic acid phosphatase type 2/haloperoxidase"/>
    <property type="match status" value="1"/>
</dbReference>
<dbReference type="KEGG" id="hhu:AR456_10530"/>
<dbReference type="EMBL" id="AVBC01000014">
    <property type="protein sequence ID" value="ERL52810.1"/>
    <property type="molecule type" value="Genomic_DNA"/>
</dbReference>
<dbReference type="AlphaFoldDB" id="W1NCZ0"/>
<keyword evidence="4" id="KW-0812">Transmembrane</keyword>
<accession>W1NCZ0</accession>
<dbReference type="STRING" id="1178482.AR456_10530"/>
<evidence type="ECO:0000256" key="1">
    <source>
        <dbReference type="ARBA" id="ARBA00012374"/>
    </source>
</evidence>
<evidence type="ECO:0000256" key="4">
    <source>
        <dbReference type="SAM" id="Phobius"/>
    </source>
</evidence>
<dbReference type="RefSeq" id="WP_021817437.1">
    <property type="nucleotide sequence ID" value="NZ_AVBC01000014.1"/>
</dbReference>
<evidence type="ECO:0000259" key="5">
    <source>
        <dbReference type="SMART" id="SM00014"/>
    </source>
</evidence>
<dbReference type="eggNOG" id="COG0671">
    <property type="taxonomic scope" value="Bacteria"/>
</dbReference>
<dbReference type="SMART" id="SM00014">
    <property type="entry name" value="acidPPc"/>
    <property type="match status" value="1"/>
</dbReference>
<dbReference type="PATRIC" id="fig|1178482.3.peg.490"/>
<dbReference type="CDD" id="cd01610">
    <property type="entry name" value="PAP2_like"/>
    <property type="match status" value="1"/>
</dbReference>
<dbReference type="Proteomes" id="UP000019113">
    <property type="component" value="Unassembled WGS sequence"/>
</dbReference>
<dbReference type="InterPro" id="IPR036938">
    <property type="entry name" value="PAP2/HPO_sf"/>
</dbReference>